<dbReference type="RefSeq" id="WP_200236305.1">
    <property type="nucleotide sequence ID" value="NZ_NRRY01000001.1"/>
</dbReference>
<dbReference type="AlphaFoldDB" id="A0A9X1B251"/>
<comment type="caution">
    <text evidence="1">The sequence shown here is derived from an EMBL/GenBank/DDBJ whole genome shotgun (WGS) entry which is preliminary data.</text>
</comment>
<protein>
    <submittedName>
        <fullName evidence="1">Uncharacterized protein</fullName>
    </submittedName>
</protein>
<name>A0A9X1B251_9GAMM</name>
<proteinExistence type="predicted"/>
<dbReference type="EMBL" id="NRRY01000001">
    <property type="protein sequence ID" value="MBK1616890.1"/>
    <property type="molecule type" value="Genomic_DNA"/>
</dbReference>
<sequence length="79" mass="9100">MLRRTGIELLIYYGEFAYDFKQGGIEAQYERLLNMEQSIKDTLAASETLRYQWLETVLDENHVPGYKLVCPPGQGDVLT</sequence>
<dbReference type="Proteomes" id="UP001138768">
    <property type="component" value="Unassembled WGS sequence"/>
</dbReference>
<evidence type="ECO:0000313" key="1">
    <source>
        <dbReference type="EMBL" id="MBK1616890.1"/>
    </source>
</evidence>
<evidence type="ECO:0000313" key="2">
    <source>
        <dbReference type="Proteomes" id="UP001138768"/>
    </source>
</evidence>
<organism evidence="1 2">
    <name type="scientific">Lamprobacter modestohalophilus</name>
    <dbReference type="NCBI Taxonomy" id="1064514"/>
    <lineage>
        <taxon>Bacteria</taxon>
        <taxon>Pseudomonadati</taxon>
        <taxon>Pseudomonadota</taxon>
        <taxon>Gammaproteobacteria</taxon>
        <taxon>Chromatiales</taxon>
        <taxon>Chromatiaceae</taxon>
        <taxon>Lamprobacter</taxon>
    </lineage>
</organism>
<reference evidence="1 2" key="1">
    <citation type="journal article" date="2020" name="Microorganisms">
        <title>Osmotic Adaptation and Compatible Solute Biosynthesis of Phototrophic Bacteria as Revealed from Genome Analyses.</title>
        <authorList>
            <person name="Imhoff J.F."/>
            <person name="Rahn T."/>
            <person name="Kunzel S."/>
            <person name="Keller A."/>
            <person name="Neulinger S.C."/>
        </authorList>
    </citation>
    <scope>NUCLEOTIDE SEQUENCE [LARGE SCALE GENOMIC DNA]</scope>
    <source>
        <strain evidence="1 2">DSM 25653</strain>
    </source>
</reference>
<accession>A0A9X1B251</accession>
<keyword evidence="2" id="KW-1185">Reference proteome</keyword>
<gene>
    <name evidence="1" type="ORF">CKO42_00160</name>
</gene>